<dbReference type="AlphaFoldDB" id="A0A2U2X9Q3"/>
<keyword evidence="1" id="KW-1133">Transmembrane helix</keyword>
<evidence type="ECO:0000256" key="1">
    <source>
        <dbReference type="SAM" id="Phobius"/>
    </source>
</evidence>
<dbReference type="InterPro" id="IPR025833">
    <property type="entry name" value="GDYXXLXY"/>
</dbReference>
<gene>
    <name evidence="2" type="ORF">DIS18_08315</name>
</gene>
<feature type="transmembrane region" description="Helical" evidence="1">
    <location>
        <begin position="7"/>
        <end position="29"/>
    </location>
</feature>
<protein>
    <recommendedName>
        <fullName evidence="4">GDYXXLXY protein</fullName>
    </recommendedName>
</protein>
<reference evidence="3" key="1">
    <citation type="submission" date="2018-05" db="EMBL/GenBank/DDBJ databases">
        <title>Algibacter marinivivus sp. nov., isolated from sample around a algae.</title>
        <authorList>
            <person name="Lu D."/>
        </authorList>
    </citation>
    <scope>NUCLEOTIDE SEQUENCE [LARGE SCALE GENOMIC DNA]</scope>
    <source>
        <strain evidence="3">ZY111</strain>
    </source>
</reference>
<name>A0A2U2X9Q3_9FLAO</name>
<comment type="caution">
    <text evidence="2">The sequence shown here is derived from an EMBL/GenBank/DDBJ whole genome shotgun (WGS) entry which is preliminary data.</text>
</comment>
<reference evidence="3" key="3">
    <citation type="submission" date="2018-05" db="EMBL/GenBank/DDBJ databases">
        <authorList>
            <person name="Lu D."/>
        </authorList>
    </citation>
    <scope>NUCLEOTIDE SEQUENCE [LARGE SCALE GENOMIC DNA]</scope>
    <source>
        <strain evidence="3">ZY111</strain>
    </source>
</reference>
<dbReference type="OrthoDB" id="4868247at2"/>
<dbReference type="EMBL" id="QFRI01000001">
    <property type="protein sequence ID" value="PWH84514.1"/>
    <property type="molecule type" value="Genomic_DNA"/>
</dbReference>
<keyword evidence="3" id="KW-1185">Reference proteome</keyword>
<accession>A0A2U2X9Q3</accession>
<evidence type="ECO:0008006" key="4">
    <source>
        <dbReference type="Google" id="ProtNLM"/>
    </source>
</evidence>
<reference evidence="2 3" key="2">
    <citation type="submission" date="2018-05" db="EMBL/GenBank/DDBJ databases">
        <title>Algibacter marinivivus sp. nov., isolated from sample around a algae.</title>
        <authorList>
            <person name="Zhong X."/>
        </authorList>
    </citation>
    <scope>NUCLEOTIDE SEQUENCE [LARGE SCALE GENOMIC DNA]</scope>
    <source>
        <strain evidence="2 3">ZY111</strain>
    </source>
</reference>
<sequence>MKKMKKIHIFILFIMIAVAQIFVPAQMIFNKESIMNTGTAYKFKTQPVDPNDPYRGKYINLNFEQNSFVTTDSIWERKDKVYVYLEADSLGYAKVKGVSKTLLNLEKDFIVSEVGWYNKRDRELNFNLPFNRYYMEETKAYDAEIAVRNNQRDSIQNNTYALVYIKNGEAVLNDVIINEISIKDYVEIEK</sequence>
<proteinExistence type="predicted"/>
<organism evidence="2 3">
    <name type="scientific">Algibacter marinivivus</name>
    <dbReference type="NCBI Taxonomy" id="2100723"/>
    <lineage>
        <taxon>Bacteria</taxon>
        <taxon>Pseudomonadati</taxon>
        <taxon>Bacteroidota</taxon>
        <taxon>Flavobacteriia</taxon>
        <taxon>Flavobacteriales</taxon>
        <taxon>Flavobacteriaceae</taxon>
        <taxon>Algibacter</taxon>
    </lineage>
</organism>
<keyword evidence="1" id="KW-0812">Transmembrane</keyword>
<dbReference type="Pfam" id="PF14345">
    <property type="entry name" value="GDYXXLXY"/>
    <property type="match status" value="1"/>
</dbReference>
<evidence type="ECO:0000313" key="2">
    <source>
        <dbReference type="EMBL" id="PWH84514.1"/>
    </source>
</evidence>
<keyword evidence="1" id="KW-0472">Membrane</keyword>
<dbReference type="Proteomes" id="UP000245375">
    <property type="component" value="Unassembled WGS sequence"/>
</dbReference>
<evidence type="ECO:0000313" key="3">
    <source>
        <dbReference type="Proteomes" id="UP000245375"/>
    </source>
</evidence>